<evidence type="ECO:0000256" key="2">
    <source>
        <dbReference type="SAM" id="MobiDB-lite"/>
    </source>
</evidence>
<dbReference type="OrthoDB" id="9808681at2"/>
<protein>
    <submittedName>
        <fullName evidence="4">Lytic transglycosylase domain-containing protein</fullName>
    </submittedName>
</protein>
<reference evidence="4 5" key="1">
    <citation type="submission" date="2019-09" db="EMBL/GenBank/DDBJ databases">
        <title>Genome sequence of Rhodovastum atsumiense, a diverse member of the Acetobacteraceae family of non-sulfur purple photosynthetic bacteria.</title>
        <authorList>
            <person name="Meyer T."/>
            <person name="Kyndt J."/>
        </authorList>
    </citation>
    <scope>NUCLEOTIDE SEQUENCE [LARGE SCALE GENOMIC DNA]</scope>
    <source>
        <strain evidence="4 5">DSM 21279</strain>
    </source>
</reference>
<evidence type="ECO:0000259" key="3">
    <source>
        <dbReference type="Pfam" id="PF01464"/>
    </source>
</evidence>
<name>A0A5M6IX08_9PROT</name>
<comment type="caution">
    <text evidence="4">The sequence shown here is derived from an EMBL/GenBank/DDBJ whole genome shotgun (WGS) entry which is preliminary data.</text>
</comment>
<dbReference type="SUPFAM" id="SSF53955">
    <property type="entry name" value="Lysozyme-like"/>
    <property type="match status" value="1"/>
</dbReference>
<feature type="region of interest" description="Disordered" evidence="2">
    <location>
        <begin position="136"/>
        <end position="158"/>
    </location>
</feature>
<gene>
    <name evidence="4" type="ORF">F1189_08580</name>
</gene>
<dbReference type="Pfam" id="PF01464">
    <property type="entry name" value="SLT"/>
    <property type="match status" value="1"/>
</dbReference>
<dbReference type="AlphaFoldDB" id="A0A5M6IX08"/>
<organism evidence="4 5">
    <name type="scientific">Rhodovastum atsumiense</name>
    <dbReference type="NCBI Taxonomy" id="504468"/>
    <lineage>
        <taxon>Bacteria</taxon>
        <taxon>Pseudomonadati</taxon>
        <taxon>Pseudomonadota</taxon>
        <taxon>Alphaproteobacteria</taxon>
        <taxon>Acetobacterales</taxon>
        <taxon>Acetobacteraceae</taxon>
        <taxon>Rhodovastum</taxon>
    </lineage>
</organism>
<dbReference type="EMBL" id="VWPK01000010">
    <property type="protein sequence ID" value="KAA5612781.1"/>
    <property type="molecule type" value="Genomic_DNA"/>
</dbReference>
<dbReference type="CDD" id="cd13400">
    <property type="entry name" value="LT_IagB-like"/>
    <property type="match status" value="1"/>
</dbReference>
<keyword evidence="5" id="KW-1185">Reference proteome</keyword>
<dbReference type="Gene3D" id="1.10.530.10">
    <property type="match status" value="1"/>
</dbReference>
<feature type="domain" description="Transglycosylase SLT" evidence="3">
    <location>
        <begin position="13"/>
        <end position="110"/>
    </location>
</feature>
<dbReference type="RefSeq" id="WP_150040314.1">
    <property type="nucleotide sequence ID" value="NZ_VWPK01000010.1"/>
</dbReference>
<dbReference type="InterPro" id="IPR023346">
    <property type="entry name" value="Lysozyme-like_dom_sf"/>
</dbReference>
<accession>A0A5M6IX08</accession>
<proteinExistence type="inferred from homology"/>
<evidence type="ECO:0000313" key="4">
    <source>
        <dbReference type="EMBL" id="KAA5612781.1"/>
    </source>
</evidence>
<sequence length="158" mass="16759">MSIPYLACMLTVSTAFGLPPRVLPAIQAVEGGKPGMESVNKNDSKDLGVMQINTLWVPVFSAKIGMKPEEIYKNLVEKPCFNIAIAGAIMKIYIDEAKGDIIKAIGYYHSHTPALSAQYQLRVARAAARLFAAIAPASSPSPSPSPSPSSSPAMVAAR</sequence>
<evidence type="ECO:0000313" key="5">
    <source>
        <dbReference type="Proteomes" id="UP000325255"/>
    </source>
</evidence>
<dbReference type="Proteomes" id="UP000325255">
    <property type="component" value="Unassembled WGS sequence"/>
</dbReference>
<dbReference type="InterPro" id="IPR008258">
    <property type="entry name" value="Transglycosylase_SLT_dom_1"/>
</dbReference>
<feature type="compositionally biased region" description="Pro residues" evidence="2">
    <location>
        <begin position="139"/>
        <end position="149"/>
    </location>
</feature>
<evidence type="ECO:0000256" key="1">
    <source>
        <dbReference type="ARBA" id="ARBA00009387"/>
    </source>
</evidence>
<comment type="similarity">
    <text evidence="1">Belongs to the virb1 family.</text>
</comment>